<dbReference type="PANTHER" id="PTHR11608:SF0">
    <property type="entry name" value="BIFUNCTIONAL PROTEIN PYRR"/>
    <property type="match status" value="1"/>
</dbReference>
<accession>A0A381SD14</accession>
<dbReference type="SUPFAM" id="SSF53271">
    <property type="entry name" value="PRTase-like"/>
    <property type="match status" value="1"/>
</dbReference>
<dbReference type="InterPro" id="IPR000836">
    <property type="entry name" value="PRTase_dom"/>
</dbReference>
<gene>
    <name evidence="5" type="ORF">METZ01_LOCUS54804</name>
</gene>
<proteinExistence type="inferred from homology"/>
<dbReference type="AlphaFoldDB" id="A0A381SD14"/>
<keyword evidence="3" id="KW-0804">Transcription</keyword>
<name>A0A381SD14_9ZZZZ</name>
<dbReference type="NCBIfam" id="NF003547">
    <property type="entry name" value="PRK05205.1-3"/>
    <property type="match status" value="1"/>
</dbReference>
<feature type="domain" description="Phosphoribosyltransferase" evidence="4">
    <location>
        <begin position="4"/>
        <end position="163"/>
    </location>
</feature>
<dbReference type="NCBIfam" id="NF003549">
    <property type="entry name" value="PRK05205.1-5"/>
    <property type="match status" value="1"/>
</dbReference>
<sequence length="178" mass="19878">MNSILLNEEDIARAISRISHEVLERNKGAKNIALIGIRTRGVTFANRLKQRIKSIEDSDVAIGALDITLYRDDLGAGLQKPQLKKTEIAFALEGKHVVLCDDVLFTGRTIRAAIDALMDFGRPASVQLAVLIDRGHRELPIRPDYVGKNIPTPKSKRVQVHLKEIDEEDKVIIQEPVK</sequence>
<dbReference type="NCBIfam" id="NF003548">
    <property type="entry name" value="PRK05205.1-4"/>
    <property type="match status" value="1"/>
</dbReference>
<evidence type="ECO:0000313" key="5">
    <source>
        <dbReference type="EMBL" id="SVA01950.1"/>
    </source>
</evidence>
<reference evidence="5" key="1">
    <citation type="submission" date="2018-05" db="EMBL/GenBank/DDBJ databases">
        <authorList>
            <person name="Lanie J.A."/>
            <person name="Ng W.-L."/>
            <person name="Kazmierczak K.M."/>
            <person name="Andrzejewski T.M."/>
            <person name="Davidsen T.M."/>
            <person name="Wayne K.J."/>
            <person name="Tettelin H."/>
            <person name="Glass J.I."/>
            <person name="Rusch D."/>
            <person name="Podicherti R."/>
            <person name="Tsui H.-C.T."/>
            <person name="Winkler M.E."/>
        </authorList>
    </citation>
    <scope>NUCLEOTIDE SEQUENCE</scope>
</reference>
<dbReference type="FunFam" id="3.40.50.2020:FF:000020">
    <property type="entry name" value="Bifunctional protein PyrR"/>
    <property type="match status" value="1"/>
</dbReference>
<dbReference type="CDD" id="cd06223">
    <property type="entry name" value="PRTases_typeI"/>
    <property type="match status" value="1"/>
</dbReference>
<dbReference type="Pfam" id="PF00156">
    <property type="entry name" value="Pribosyltran"/>
    <property type="match status" value="1"/>
</dbReference>
<comment type="similarity">
    <text evidence="1">Belongs to the purine/pyrimidine phosphoribosyltransferase family. PyrR subfamily.</text>
</comment>
<organism evidence="5">
    <name type="scientific">marine metagenome</name>
    <dbReference type="NCBI Taxonomy" id="408172"/>
    <lineage>
        <taxon>unclassified sequences</taxon>
        <taxon>metagenomes</taxon>
        <taxon>ecological metagenomes</taxon>
    </lineage>
</organism>
<dbReference type="InterPro" id="IPR050137">
    <property type="entry name" value="PyrR_bifunctional"/>
</dbReference>
<dbReference type="InterPro" id="IPR023050">
    <property type="entry name" value="PyrR"/>
</dbReference>
<evidence type="ECO:0000256" key="3">
    <source>
        <dbReference type="ARBA" id="ARBA00023163"/>
    </source>
</evidence>
<evidence type="ECO:0000256" key="2">
    <source>
        <dbReference type="ARBA" id="ARBA00023015"/>
    </source>
</evidence>
<dbReference type="NCBIfam" id="NF003545">
    <property type="entry name" value="PRK05205.1-1"/>
    <property type="match status" value="1"/>
</dbReference>
<dbReference type="InterPro" id="IPR029057">
    <property type="entry name" value="PRTase-like"/>
</dbReference>
<dbReference type="PANTHER" id="PTHR11608">
    <property type="entry name" value="BIFUNCTIONAL PROTEIN PYRR"/>
    <property type="match status" value="1"/>
</dbReference>
<keyword evidence="2" id="KW-0805">Transcription regulation</keyword>
<evidence type="ECO:0000256" key="1">
    <source>
        <dbReference type="ARBA" id="ARBA00005565"/>
    </source>
</evidence>
<evidence type="ECO:0000259" key="4">
    <source>
        <dbReference type="Pfam" id="PF00156"/>
    </source>
</evidence>
<dbReference type="EMBL" id="UINC01002955">
    <property type="protein sequence ID" value="SVA01950.1"/>
    <property type="molecule type" value="Genomic_DNA"/>
</dbReference>
<protein>
    <recommendedName>
        <fullName evidence="4">Phosphoribosyltransferase domain-containing protein</fullName>
    </recommendedName>
</protein>
<dbReference type="Gene3D" id="3.40.50.2020">
    <property type="match status" value="1"/>
</dbReference>
<dbReference type="HAMAP" id="MF_01219">
    <property type="entry name" value="PyrR"/>
    <property type="match status" value="1"/>
</dbReference>